<reference evidence="2 3" key="1">
    <citation type="submission" date="2022-10" db="EMBL/GenBank/DDBJ databases">
        <title>Sphingomonas sp.</title>
        <authorList>
            <person name="Jin C."/>
        </authorList>
    </citation>
    <scope>NUCLEOTIDE SEQUENCE [LARGE SCALE GENOMIC DNA]</scope>
    <source>
        <strain evidence="2 3">BN140010</strain>
    </source>
</reference>
<feature type="chain" id="PRO_5045173153" evidence="1">
    <location>
        <begin position="24"/>
        <end position="151"/>
    </location>
</feature>
<feature type="signal peptide" evidence="1">
    <location>
        <begin position="1"/>
        <end position="23"/>
    </location>
</feature>
<keyword evidence="3" id="KW-1185">Reference proteome</keyword>
<name>A0ABT3JHX2_9SPHN</name>
<dbReference type="EMBL" id="JAPDOB010000002">
    <property type="protein sequence ID" value="MCW3798586.1"/>
    <property type="molecule type" value="Genomic_DNA"/>
</dbReference>
<accession>A0ABT3JHX2</accession>
<comment type="caution">
    <text evidence="2">The sequence shown here is derived from an EMBL/GenBank/DDBJ whole genome shotgun (WGS) entry which is preliminary data.</text>
</comment>
<gene>
    <name evidence="2" type="ORF">OMW55_12290</name>
</gene>
<evidence type="ECO:0000313" key="2">
    <source>
        <dbReference type="EMBL" id="MCW3798586.1"/>
    </source>
</evidence>
<evidence type="ECO:0000256" key="1">
    <source>
        <dbReference type="SAM" id="SignalP"/>
    </source>
</evidence>
<proteinExistence type="predicted"/>
<organism evidence="2 3">
    <name type="scientific">Sphingomonas arvum</name>
    <dbReference type="NCBI Taxonomy" id="2992113"/>
    <lineage>
        <taxon>Bacteria</taxon>
        <taxon>Pseudomonadati</taxon>
        <taxon>Pseudomonadota</taxon>
        <taxon>Alphaproteobacteria</taxon>
        <taxon>Sphingomonadales</taxon>
        <taxon>Sphingomonadaceae</taxon>
        <taxon>Sphingomonas</taxon>
    </lineage>
</organism>
<evidence type="ECO:0000313" key="3">
    <source>
        <dbReference type="Proteomes" id="UP001526246"/>
    </source>
</evidence>
<protein>
    <submittedName>
        <fullName evidence="2">Glycine zipper 2TM domain-containing protein</fullName>
    </submittedName>
</protein>
<dbReference type="RefSeq" id="WP_264883498.1">
    <property type="nucleotide sequence ID" value="NZ_JAPDOB010000002.1"/>
</dbReference>
<keyword evidence="1" id="KW-0732">Signal</keyword>
<sequence>MFKKTLLAASALAAIAVPGVASARPHYSQLYYGSQYGNYGGYGTYGRGYAPSYNYGYGNGYYGNGYYNNGYASQGYYGNTYYDGRNGYRCGNGTAGTVIGGVAGAVIGSQVTRGGGYNRYGYRRGGSGTTGAIVGGAIGALLGNQVAKGSC</sequence>
<dbReference type="Proteomes" id="UP001526246">
    <property type="component" value="Unassembled WGS sequence"/>
</dbReference>